<evidence type="ECO:0000313" key="3">
    <source>
        <dbReference type="Proteomes" id="UP001358586"/>
    </source>
</evidence>
<sequence>MKQNNLIETHQLRLAADLEKVQEKLALYWAYVERRDAAMRRSLQNNFTKPMLAFLDFPKELQATIVERVGEVEPAETDPSTADKETKELEEEIEKNEIRQHYD</sequence>
<evidence type="ECO:0000313" key="2">
    <source>
        <dbReference type="EMBL" id="KAK5770962.1"/>
    </source>
</evidence>
<feature type="region of interest" description="Disordered" evidence="1">
    <location>
        <begin position="69"/>
        <end position="103"/>
    </location>
</feature>
<dbReference type="Proteomes" id="UP001358586">
    <property type="component" value="Chromosome 13"/>
</dbReference>
<organism evidence="2 3">
    <name type="scientific">Gossypium arboreum</name>
    <name type="common">Tree cotton</name>
    <name type="synonym">Gossypium nanking</name>
    <dbReference type="NCBI Taxonomy" id="29729"/>
    <lineage>
        <taxon>Eukaryota</taxon>
        <taxon>Viridiplantae</taxon>
        <taxon>Streptophyta</taxon>
        <taxon>Embryophyta</taxon>
        <taxon>Tracheophyta</taxon>
        <taxon>Spermatophyta</taxon>
        <taxon>Magnoliopsida</taxon>
        <taxon>eudicotyledons</taxon>
        <taxon>Gunneridae</taxon>
        <taxon>Pentapetalae</taxon>
        <taxon>rosids</taxon>
        <taxon>malvids</taxon>
        <taxon>Malvales</taxon>
        <taxon>Malvaceae</taxon>
        <taxon>Malvoideae</taxon>
        <taxon>Gossypium</taxon>
    </lineage>
</organism>
<protein>
    <submittedName>
        <fullName evidence="2">Uncharacterized protein</fullName>
    </submittedName>
</protein>
<name>A0ABR0MCX3_GOSAR</name>
<evidence type="ECO:0000256" key="1">
    <source>
        <dbReference type="SAM" id="MobiDB-lite"/>
    </source>
</evidence>
<proteinExistence type="predicted"/>
<keyword evidence="3" id="KW-1185">Reference proteome</keyword>
<dbReference type="EMBL" id="JARKNE010000013">
    <property type="protein sequence ID" value="KAK5770962.1"/>
    <property type="molecule type" value="Genomic_DNA"/>
</dbReference>
<comment type="caution">
    <text evidence="2">The sequence shown here is derived from an EMBL/GenBank/DDBJ whole genome shotgun (WGS) entry which is preliminary data.</text>
</comment>
<gene>
    <name evidence="2" type="ORF">PVK06_047127</name>
</gene>
<accession>A0ABR0MCX3</accession>
<reference evidence="2 3" key="1">
    <citation type="submission" date="2023-03" db="EMBL/GenBank/DDBJ databases">
        <title>WGS of Gossypium arboreum.</title>
        <authorList>
            <person name="Yu D."/>
        </authorList>
    </citation>
    <scope>NUCLEOTIDE SEQUENCE [LARGE SCALE GENOMIC DNA]</scope>
    <source>
        <tissue evidence="2">Leaf</tissue>
    </source>
</reference>